<dbReference type="SMART" id="SM00530">
    <property type="entry name" value="HTH_XRE"/>
    <property type="match status" value="1"/>
</dbReference>
<organism evidence="2 3">
    <name type="scientific">Deinococcus taklimakanensis</name>
    <dbReference type="NCBI Taxonomy" id="536443"/>
    <lineage>
        <taxon>Bacteria</taxon>
        <taxon>Thermotogati</taxon>
        <taxon>Deinococcota</taxon>
        <taxon>Deinococci</taxon>
        <taxon>Deinococcales</taxon>
        <taxon>Deinococcaceae</taxon>
        <taxon>Deinococcus</taxon>
    </lineage>
</organism>
<reference evidence="3" key="1">
    <citation type="journal article" date="2019" name="Int. J. Syst. Evol. Microbiol.">
        <title>The Global Catalogue of Microorganisms (GCM) 10K type strain sequencing project: providing services to taxonomists for standard genome sequencing and annotation.</title>
        <authorList>
            <consortium name="The Broad Institute Genomics Platform"/>
            <consortium name="The Broad Institute Genome Sequencing Center for Infectious Disease"/>
            <person name="Wu L."/>
            <person name="Ma J."/>
        </authorList>
    </citation>
    <scope>NUCLEOTIDE SEQUENCE [LARGE SCALE GENOMIC DNA]</scope>
    <source>
        <strain evidence="3">KCTC 33842</strain>
    </source>
</reference>
<dbReference type="InterPro" id="IPR010982">
    <property type="entry name" value="Lambda_DNA-bd_dom_sf"/>
</dbReference>
<dbReference type="Gene3D" id="1.10.260.40">
    <property type="entry name" value="lambda repressor-like DNA-binding domains"/>
    <property type="match status" value="1"/>
</dbReference>
<keyword evidence="3" id="KW-1185">Reference proteome</keyword>
<dbReference type="Proteomes" id="UP001597475">
    <property type="component" value="Unassembled WGS sequence"/>
</dbReference>
<evidence type="ECO:0000259" key="1">
    <source>
        <dbReference type="PROSITE" id="PS50943"/>
    </source>
</evidence>
<comment type="caution">
    <text evidence="2">The sequence shown here is derived from an EMBL/GenBank/DDBJ whole genome shotgun (WGS) entry which is preliminary data.</text>
</comment>
<gene>
    <name evidence="2" type="ORF">ACFSR9_01045</name>
</gene>
<name>A0ABW5NY89_9DEIO</name>
<feature type="domain" description="HTH cro/C1-type" evidence="1">
    <location>
        <begin position="55"/>
        <end position="109"/>
    </location>
</feature>
<dbReference type="RefSeq" id="WP_386842205.1">
    <property type="nucleotide sequence ID" value="NZ_JBHUMK010000007.1"/>
</dbReference>
<dbReference type="CDD" id="cd00093">
    <property type="entry name" value="HTH_XRE"/>
    <property type="match status" value="1"/>
</dbReference>
<sequence length="111" mass="12097">MNLAHALEAVDDLRRLVNGDTAHPLAGIYAALIDRIATYEDATYPTPPTPPHVMLAHLLEAQEMSQTALAERLGLNQSNVSRLVNGQTTFTTDLIKQLSQIFGVRGEVFLG</sequence>
<dbReference type="Pfam" id="PF01381">
    <property type="entry name" value="HTH_3"/>
    <property type="match status" value="1"/>
</dbReference>
<dbReference type="EMBL" id="JBHUMK010000007">
    <property type="protein sequence ID" value="MFD2608027.1"/>
    <property type="molecule type" value="Genomic_DNA"/>
</dbReference>
<accession>A0ABW5NY89</accession>
<proteinExistence type="predicted"/>
<dbReference type="SUPFAM" id="SSF47413">
    <property type="entry name" value="lambda repressor-like DNA-binding domains"/>
    <property type="match status" value="1"/>
</dbReference>
<protein>
    <submittedName>
        <fullName evidence="2">Helix-turn-helix domain-containing protein</fullName>
    </submittedName>
</protein>
<dbReference type="PROSITE" id="PS50943">
    <property type="entry name" value="HTH_CROC1"/>
    <property type="match status" value="1"/>
</dbReference>
<evidence type="ECO:0000313" key="2">
    <source>
        <dbReference type="EMBL" id="MFD2608027.1"/>
    </source>
</evidence>
<evidence type="ECO:0000313" key="3">
    <source>
        <dbReference type="Proteomes" id="UP001597475"/>
    </source>
</evidence>
<dbReference type="InterPro" id="IPR001387">
    <property type="entry name" value="Cro/C1-type_HTH"/>
</dbReference>